<reference evidence="10 11" key="1">
    <citation type="submission" date="2024-01" db="EMBL/GenBank/DDBJ databases">
        <title>Mariniflexile litorale sp. nov., isolated from the shallow sediments of the Sea of Japan.</title>
        <authorList>
            <person name="Romanenko L."/>
            <person name="Bystritskaya E."/>
            <person name="Isaeva M."/>
        </authorList>
    </citation>
    <scope>NUCLEOTIDE SEQUENCE [LARGE SCALE GENOMIC DNA]</scope>
    <source>
        <strain evidence="10 11">KCTC 32427</strain>
    </source>
</reference>
<evidence type="ECO:0000256" key="7">
    <source>
        <dbReference type="ARBA" id="ARBA00023136"/>
    </source>
</evidence>
<evidence type="ECO:0000313" key="11">
    <source>
        <dbReference type="Proteomes" id="UP001416393"/>
    </source>
</evidence>
<feature type="transmembrane region" description="Helical" evidence="8">
    <location>
        <begin position="117"/>
        <end position="133"/>
    </location>
</feature>
<dbReference type="Pfam" id="PF13231">
    <property type="entry name" value="PMT_2"/>
    <property type="match status" value="1"/>
</dbReference>
<feature type="transmembrane region" description="Helical" evidence="8">
    <location>
        <begin position="170"/>
        <end position="200"/>
    </location>
</feature>
<feature type="transmembrane region" description="Helical" evidence="8">
    <location>
        <begin position="86"/>
        <end position="105"/>
    </location>
</feature>
<evidence type="ECO:0000256" key="1">
    <source>
        <dbReference type="ARBA" id="ARBA00004651"/>
    </source>
</evidence>
<protein>
    <submittedName>
        <fullName evidence="10">Glycosyltransferase family 39 protein</fullName>
        <ecNumber evidence="10">2.4.-.-</ecNumber>
    </submittedName>
</protein>
<evidence type="ECO:0000313" key="10">
    <source>
        <dbReference type="EMBL" id="MEN3323814.1"/>
    </source>
</evidence>
<dbReference type="PANTHER" id="PTHR33908">
    <property type="entry name" value="MANNOSYLTRANSFERASE YKCB-RELATED"/>
    <property type="match status" value="1"/>
</dbReference>
<dbReference type="InterPro" id="IPR038731">
    <property type="entry name" value="RgtA/B/C-like"/>
</dbReference>
<keyword evidence="3 10" id="KW-0328">Glycosyltransferase</keyword>
<feature type="domain" description="Glycosyltransferase RgtA/B/C/D-like" evidence="9">
    <location>
        <begin position="68"/>
        <end position="222"/>
    </location>
</feature>
<dbReference type="EC" id="2.4.-.-" evidence="10"/>
<feature type="transmembrane region" description="Helical" evidence="8">
    <location>
        <begin position="355"/>
        <end position="372"/>
    </location>
</feature>
<feature type="transmembrane region" description="Helical" evidence="8">
    <location>
        <begin position="329"/>
        <end position="348"/>
    </location>
</feature>
<dbReference type="RefSeq" id="WP_346241564.1">
    <property type="nucleotide sequence ID" value="NZ_JAZHYP010000003.1"/>
</dbReference>
<dbReference type="Proteomes" id="UP001416393">
    <property type="component" value="Unassembled WGS sequence"/>
</dbReference>
<evidence type="ECO:0000256" key="6">
    <source>
        <dbReference type="ARBA" id="ARBA00022989"/>
    </source>
</evidence>
<accession>A0ABV0A9N2</accession>
<evidence type="ECO:0000256" key="3">
    <source>
        <dbReference type="ARBA" id="ARBA00022676"/>
    </source>
</evidence>
<feature type="transmembrane region" description="Helical" evidence="8">
    <location>
        <begin position="12"/>
        <end position="30"/>
    </location>
</feature>
<keyword evidence="11" id="KW-1185">Reference proteome</keyword>
<feature type="transmembrane region" description="Helical" evidence="8">
    <location>
        <begin position="57"/>
        <end position="79"/>
    </location>
</feature>
<keyword evidence="7 8" id="KW-0472">Membrane</keyword>
<evidence type="ECO:0000256" key="4">
    <source>
        <dbReference type="ARBA" id="ARBA00022679"/>
    </source>
</evidence>
<dbReference type="InterPro" id="IPR050297">
    <property type="entry name" value="LipidA_mod_glycosyltrf_83"/>
</dbReference>
<evidence type="ECO:0000256" key="8">
    <source>
        <dbReference type="SAM" id="Phobius"/>
    </source>
</evidence>
<gene>
    <name evidence="10" type="ORF">VP395_08755</name>
</gene>
<dbReference type="GO" id="GO:0016757">
    <property type="term" value="F:glycosyltransferase activity"/>
    <property type="evidence" value="ECO:0007669"/>
    <property type="project" value="UniProtKB-KW"/>
</dbReference>
<feature type="transmembrane region" description="Helical" evidence="8">
    <location>
        <begin position="263"/>
        <end position="280"/>
    </location>
</feature>
<dbReference type="PANTHER" id="PTHR33908:SF11">
    <property type="entry name" value="MEMBRANE PROTEIN"/>
    <property type="match status" value="1"/>
</dbReference>
<name>A0ABV0A9N2_9FLAO</name>
<feature type="transmembrane region" description="Helical" evidence="8">
    <location>
        <begin position="212"/>
        <end position="235"/>
    </location>
</feature>
<feature type="transmembrane region" description="Helical" evidence="8">
    <location>
        <begin position="140"/>
        <end position="158"/>
    </location>
</feature>
<evidence type="ECO:0000256" key="5">
    <source>
        <dbReference type="ARBA" id="ARBA00022692"/>
    </source>
</evidence>
<proteinExistence type="predicted"/>
<keyword evidence="5 8" id="KW-0812">Transmembrane</keyword>
<feature type="transmembrane region" description="Helical" evidence="8">
    <location>
        <begin position="300"/>
        <end position="317"/>
    </location>
</feature>
<sequence length="620" mass="71865">MLNKRIKDININYKLVLLIILISSAILRFYNLGFQSPWLDEVHTLNESNPRASIFDLYGQILSVEQLPPLYFYIVYFLFKLFGYSIVVARAFSALLGVMAVYTIFLLTKELINKKTGIVAALLLCMNYFMIYYSQEARPYMFFTLFVLFSYYRMILFIKNPNTKNAFWYGLAACLMIHAHFIGLFTLFAQCIVLLAYLIFKEGLNKAKFFKGCLLASLILVIFYIPAIDALLGIFKIKSFWIPMPEKGALESIYNNFFGNSEIINFLNFILFVGFIYWLVKRDTSQIEENNDQKLKDWNIIILVSWISLTLLILIIRTYTSVPIVLDRYLISILPAIIILLAIGLTSIRSKYIKTVFIILYVLFFIVDIFIVKKNYHSVFKTQFREVSEFIIDNNSNNDPVVSSLSWYFPYFLNNDKIKTNLIDGSLDNYVNEMVQDSTKAKSFWYVDAHNRPFKIEESTQKYLDSNFFLDNKIDLYDTWARHYSNISSRLIEIDISKYLPLNDINGDKINFWIDEFIENPEYISIIGWAYLDGQDATNSVIQPILIKEGKAIKLLVQNVSRDDITKSSGGKYLLDNSGILSKVFLNKLQPGTYKLGIIVTNNITKKEGLVLTNNTFTKN</sequence>
<keyword evidence="2" id="KW-1003">Cell membrane</keyword>
<keyword evidence="4 10" id="KW-0808">Transferase</keyword>
<evidence type="ECO:0000256" key="2">
    <source>
        <dbReference type="ARBA" id="ARBA00022475"/>
    </source>
</evidence>
<comment type="subcellular location">
    <subcellularLocation>
        <location evidence="1">Cell membrane</location>
        <topology evidence="1">Multi-pass membrane protein</topology>
    </subcellularLocation>
</comment>
<organism evidence="10 11">
    <name type="scientific">Mariniflexile soesokkakense</name>
    <dbReference type="NCBI Taxonomy" id="1343160"/>
    <lineage>
        <taxon>Bacteria</taxon>
        <taxon>Pseudomonadati</taxon>
        <taxon>Bacteroidota</taxon>
        <taxon>Flavobacteriia</taxon>
        <taxon>Flavobacteriales</taxon>
        <taxon>Flavobacteriaceae</taxon>
        <taxon>Mariniflexile</taxon>
    </lineage>
</organism>
<comment type="caution">
    <text evidence="10">The sequence shown here is derived from an EMBL/GenBank/DDBJ whole genome shotgun (WGS) entry which is preliminary data.</text>
</comment>
<evidence type="ECO:0000259" key="9">
    <source>
        <dbReference type="Pfam" id="PF13231"/>
    </source>
</evidence>
<keyword evidence="6 8" id="KW-1133">Transmembrane helix</keyword>
<dbReference type="EMBL" id="JAZHYP010000003">
    <property type="protein sequence ID" value="MEN3323814.1"/>
    <property type="molecule type" value="Genomic_DNA"/>
</dbReference>